<dbReference type="InterPro" id="IPR019775">
    <property type="entry name" value="WD40_repeat_CS"/>
</dbReference>
<dbReference type="SUPFAM" id="SSF50978">
    <property type="entry name" value="WD40 repeat-like"/>
    <property type="match status" value="1"/>
</dbReference>
<dbReference type="InterPro" id="IPR052301">
    <property type="entry name" value="SCF_F-box/WD-repeat"/>
</dbReference>
<dbReference type="SUPFAM" id="SSF81383">
    <property type="entry name" value="F-box domain"/>
    <property type="match status" value="1"/>
</dbReference>
<dbReference type="PROSITE" id="PS50082">
    <property type="entry name" value="WD_REPEATS_2"/>
    <property type="match status" value="3"/>
</dbReference>
<evidence type="ECO:0000259" key="4">
    <source>
        <dbReference type="PROSITE" id="PS50181"/>
    </source>
</evidence>
<dbReference type="PROSITE" id="PS00678">
    <property type="entry name" value="WD_REPEATS_1"/>
    <property type="match status" value="1"/>
</dbReference>
<dbReference type="Gene3D" id="2.130.10.10">
    <property type="entry name" value="YVTN repeat-like/Quinoprotein amine dehydrogenase"/>
    <property type="match status" value="1"/>
</dbReference>
<evidence type="ECO:0000256" key="3">
    <source>
        <dbReference type="PROSITE-ProRule" id="PRU00221"/>
    </source>
</evidence>
<feature type="repeat" description="WD" evidence="3">
    <location>
        <begin position="290"/>
        <end position="312"/>
    </location>
</feature>
<dbReference type="InterPro" id="IPR001680">
    <property type="entry name" value="WD40_rpt"/>
</dbReference>
<dbReference type="PROSITE" id="PS50181">
    <property type="entry name" value="FBOX"/>
    <property type="match status" value="1"/>
</dbReference>
<protein>
    <submittedName>
        <fullName evidence="5">F-box/WD repeat-containing protein 4</fullName>
    </submittedName>
</protein>
<feature type="repeat" description="WD" evidence="3">
    <location>
        <begin position="142"/>
        <end position="181"/>
    </location>
</feature>
<dbReference type="Pfam" id="PF00400">
    <property type="entry name" value="WD40"/>
    <property type="match status" value="3"/>
</dbReference>
<dbReference type="GO" id="GO:0031146">
    <property type="term" value="P:SCF-dependent proteasomal ubiquitin-dependent protein catabolic process"/>
    <property type="evidence" value="ECO:0007669"/>
    <property type="project" value="TreeGrafter"/>
</dbReference>
<dbReference type="SMART" id="SM00256">
    <property type="entry name" value="FBOX"/>
    <property type="match status" value="1"/>
</dbReference>
<dbReference type="Gene3D" id="1.20.1280.50">
    <property type="match status" value="1"/>
</dbReference>
<reference evidence="5" key="2">
    <citation type="journal article" date="2023" name="Science">
        <title>Genomic signatures of disease resistance in endangered staghorn corals.</title>
        <authorList>
            <person name="Vollmer S.V."/>
            <person name="Selwyn J.D."/>
            <person name="Despard B.A."/>
            <person name="Roesel C.L."/>
        </authorList>
    </citation>
    <scope>NUCLEOTIDE SEQUENCE</scope>
    <source>
        <strain evidence="5">K2</strain>
    </source>
</reference>
<dbReference type="AlphaFoldDB" id="A0AAD9R3P9"/>
<keyword evidence="6" id="KW-1185">Reference proteome</keyword>
<keyword evidence="2" id="KW-0677">Repeat</keyword>
<reference evidence="5" key="1">
    <citation type="journal article" date="2023" name="G3 (Bethesda)">
        <title>Whole genome assembly and annotation of the endangered Caribbean coral Acropora cervicornis.</title>
        <authorList>
            <person name="Selwyn J.D."/>
            <person name="Vollmer S.V."/>
        </authorList>
    </citation>
    <scope>NUCLEOTIDE SEQUENCE</scope>
    <source>
        <strain evidence="5">K2</strain>
    </source>
</reference>
<feature type="repeat" description="WD" evidence="3">
    <location>
        <begin position="182"/>
        <end position="221"/>
    </location>
</feature>
<evidence type="ECO:0000313" key="5">
    <source>
        <dbReference type="EMBL" id="KAK2572471.1"/>
    </source>
</evidence>
<evidence type="ECO:0000313" key="6">
    <source>
        <dbReference type="Proteomes" id="UP001249851"/>
    </source>
</evidence>
<gene>
    <name evidence="5" type="ORF">P5673_002720</name>
</gene>
<comment type="caution">
    <text evidence="5">The sequence shown here is derived from an EMBL/GenBank/DDBJ whole genome shotgun (WGS) entry which is preliminary data.</text>
</comment>
<feature type="domain" description="F-box" evidence="4">
    <location>
        <begin position="11"/>
        <end position="57"/>
    </location>
</feature>
<proteinExistence type="predicted"/>
<dbReference type="PRINTS" id="PR00320">
    <property type="entry name" value="GPROTEINBRPT"/>
</dbReference>
<dbReference type="Proteomes" id="UP001249851">
    <property type="component" value="Unassembled WGS sequence"/>
</dbReference>
<dbReference type="SMART" id="SM00320">
    <property type="entry name" value="WD40"/>
    <property type="match status" value="4"/>
</dbReference>
<dbReference type="PANTHER" id="PTHR14381">
    <property type="entry name" value="DACTYLIN"/>
    <property type="match status" value="1"/>
</dbReference>
<dbReference type="InterPro" id="IPR036047">
    <property type="entry name" value="F-box-like_dom_sf"/>
</dbReference>
<dbReference type="PANTHER" id="PTHR14381:SF1">
    <property type="entry name" value="F-BOX_WD REPEAT-CONTAINING PROTEIN 4"/>
    <property type="match status" value="1"/>
</dbReference>
<organism evidence="5 6">
    <name type="scientific">Acropora cervicornis</name>
    <name type="common">Staghorn coral</name>
    <dbReference type="NCBI Taxonomy" id="6130"/>
    <lineage>
        <taxon>Eukaryota</taxon>
        <taxon>Metazoa</taxon>
        <taxon>Cnidaria</taxon>
        <taxon>Anthozoa</taxon>
        <taxon>Hexacorallia</taxon>
        <taxon>Scleractinia</taxon>
        <taxon>Astrocoeniina</taxon>
        <taxon>Acroporidae</taxon>
        <taxon>Acropora</taxon>
    </lineage>
</organism>
<dbReference type="Pfam" id="PF12937">
    <property type="entry name" value="F-box-like"/>
    <property type="match status" value="1"/>
</dbReference>
<dbReference type="InterPro" id="IPR015943">
    <property type="entry name" value="WD40/YVTN_repeat-like_dom_sf"/>
</dbReference>
<evidence type="ECO:0000256" key="2">
    <source>
        <dbReference type="ARBA" id="ARBA00022737"/>
    </source>
</evidence>
<sequence length="383" mass="43433">MSLLKSDTESARSLNNLPDDVLVAILRFCDTRSLCVLSRVSRNLYRLAKDDSLWKDVALRCVNVHPSNRKSGWNWKELYKVSWNWTHGYCKDRNLLKFKFNLMPWIQLGRFRELYVAQATDVILYKSIKYNGQLSWQPVRTYSGHHRDICKFVVRNGQLVSSSMDNSIRSWDLQTGKCKDIFRGHSSDVNSVDCFDDVIVSGSKDKTVKVWSLQDLSCVHTVHVEDNVWSVSPNPSFRSVVSGSSGHTRGVSPLQLWDIDSGKLIRSLVSGVNRLGAGVRGLKWESPHTLLSCSYDTSVKLWDVRLGSHSVSSCVLKWDDPHDSVVYCIDSDGKWMVISGTNRYGVMYYAGKKSFSPVYSLSFNRTSLFVALASGVRMLDFTV</sequence>
<dbReference type="EMBL" id="JARQWQ010000004">
    <property type="protein sequence ID" value="KAK2572471.1"/>
    <property type="molecule type" value="Genomic_DNA"/>
</dbReference>
<accession>A0AAD9R3P9</accession>
<dbReference type="PROSITE" id="PS50294">
    <property type="entry name" value="WD_REPEATS_REGION"/>
    <property type="match status" value="1"/>
</dbReference>
<dbReference type="GO" id="GO:0019005">
    <property type="term" value="C:SCF ubiquitin ligase complex"/>
    <property type="evidence" value="ECO:0007669"/>
    <property type="project" value="TreeGrafter"/>
</dbReference>
<dbReference type="InterPro" id="IPR001810">
    <property type="entry name" value="F-box_dom"/>
</dbReference>
<evidence type="ECO:0000256" key="1">
    <source>
        <dbReference type="ARBA" id="ARBA00022574"/>
    </source>
</evidence>
<name>A0AAD9R3P9_ACRCE</name>
<dbReference type="FunFam" id="2.130.10.10:FF:002194">
    <property type="entry name" value="Uncharacterized protein"/>
    <property type="match status" value="1"/>
</dbReference>
<dbReference type="InterPro" id="IPR036322">
    <property type="entry name" value="WD40_repeat_dom_sf"/>
</dbReference>
<dbReference type="InterPro" id="IPR020472">
    <property type="entry name" value="WD40_PAC1"/>
</dbReference>
<keyword evidence="1 3" id="KW-0853">WD repeat</keyword>